<accession>A0A367KPU4</accession>
<dbReference type="EMBL" id="PJQM01000751">
    <property type="protein sequence ID" value="RCI04216.1"/>
    <property type="molecule type" value="Genomic_DNA"/>
</dbReference>
<evidence type="ECO:0000256" key="1">
    <source>
        <dbReference type="SAM" id="MobiDB-lite"/>
    </source>
</evidence>
<sequence length="251" mass="29170">SHFFYPRSNLMHKEVKSLATISQETIAKCLDLITDVGCVPYSLLKNSLKHATAQQLYRIERNNPEIMLESNELWLSHCLSIKEIRDEHQNGSHRNPEEWREMYLQKQQENERKREIVKEKLKNQYNKIQTEKAARSIKVLHGVVPTKQRTYDAARRSTMSKLFQQSKREADKVASIYQSKRSTMPQKIRPPSQSHKVRPPKIIPIIPTSPPPFASSISKKSKRHEGLQNSKPTESKKPVAMVNFNIFKELS</sequence>
<dbReference type="Gene3D" id="6.10.250.3180">
    <property type="match status" value="1"/>
</dbReference>
<proteinExistence type="predicted"/>
<protein>
    <recommendedName>
        <fullName evidence="4">Elongin-A</fullName>
    </recommendedName>
</protein>
<dbReference type="Proteomes" id="UP000253551">
    <property type="component" value="Unassembled WGS sequence"/>
</dbReference>
<evidence type="ECO:0000313" key="2">
    <source>
        <dbReference type="EMBL" id="RCI04216.1"/>
    </source>
</evidence>
<name>A0A367KPU4_RHIST</name>
<keyword evidence="3" id="KW-1185">Reference proteome</keyword>
<organism evidence="2 3">
    <name type="scientific">Rhizopus stolonifer</name>
    <name type="common">Rhizopus nigricans</name>
    <dbReference type="NCBI Taxonomy" id="4846"/>
    <lineage>
        <taxon>Eukaryota</taxon>
        <taxon>Fungi</taxon>
        <taxon>Fungi incertae sedis</taxon>
        <taxon>Mucoromycota</taxon>
        <taxon>Mucoromycotina</taxon>
        <taxon>Mucoromycetes</taxon>
        <taxon>Mucorales</taxon>
        <taxon>Mucorineae</taxon>
        <taxon>Rhizopodaceae</taxon>
        <taxon>Rhizopus</taxon>
    </lineage>
</organism>
<dbReference type="Pfam" id="PF06881">
    <property type="entry name" value="Elongin_A"/>
    <property type="match status" value="1"/>
</dbReference>
<dbReference type="STRING" id="4846.A0A367KPU4"/>
<dbReference type="AlphaFoldDB" id="A0A367KPU4"/>
<reference evidence="2 3" key="1">
    <citation type="journal article" date="2018" name="G3 (Bethesda)">
        <title>Phylogenetic and Phylogenomic Definition of Rhizopus Species.</title>
        <authorList>
            <person name="Gryganskyi A.P."/>
            <person name="Golan J."/>
            <person name="Dolatabadi S."/>
            <person name="Mondo S."/>
            <person name="Robb S."/>
            <person name="Idnurm A."/>
            <person name="Muszewska A."/>
            <person name="Steczkiewicz K."/>
            <person name="Masonjones S."/>
            <person name="Liao H.L."/>
            <person name="Gajdeczka M.T."/>
            <person name="Anike F."/>
            <person name="Vuek A."/>
            <person name="Anishchenko I.M."/>
            <person name="Voigt K."/>
            <person name="de Hoog G.S."/>
            <person name="Smith M.E."/>
            <person name="Heitman J."/>
            <person name="Vilgalys R."/>
            <person name="Stajich J.E."/>
        </authorList>
    </citation>
    <scope>NUCLEOTIDE SEQUENCE [LARGE SCALE GENOMIC DNA]</scope>
    <source>
        <strain evidence="2 3">LSU 92-RS-03</strain>
    </source>
</reference>
<dbReference type="InterPro" id="IPR010684">
    <property type="entry name" value="RNA_pol_II_trans_fac_SIII_A"/>
</dbReference>
<feature type="region of interest" description="Disordered" evidence="1">
    <location>
        <begin position="180"/>
        <end position="238"/>
    </location>
</feature>
<evidence type="ECO:0008006" key="4">
    <source>
        <dbReference type="Google" id="ProtNLM"/>
    </source>
</evidence>
<dbReference type="OrthoDB" id="21513at2759"/>
<dbReference type="GO" id="GO:0006368">
    <property type="term" value="P:transcription elongation by RNA polymerase II"/>
    <property type="evidence" value="ECO:0007669"/>
    <property type="project" value="InterPro"/>
</dbReference>
<evidence type="ECO:0000313" key="3">
    <source>
        <dbReference type="Proteomes" id="UP000253551"/>
    </source>
</evidence>
<dbReference type="PANTHER" id="PTHR15141:SF76">
    <property type="entry name" value="TRANSCRIPTION ELONGATION FACTOR B POLYPEPTIDE 3"/>
    <property type="match status" value="1"/>
</dbReference>
<feature type="non-terminal residue" evidence="2">
    <location>
        <position position="1"/>
    </location>
</feature>
<gene>
    <name evidence="2" type="ORF">CU098_012916</name>
</gene>
<dbReference type="PANTHER" id="PTHR15141">
    <property type="entry name" value="TRANSCRIPTION ELONGATION FACTOR B POLYPEPTIDE 3"/>
    <property type="match status" value="1"/>
</dbReference>
<dbReference type="InterPro" id="IPR051870">
    <property type="entry name" value="Elongin-A_domain"/>
</dbReference>
<comment type="caution">
    <text evidence="2">The sequence shown here is derived from an EMBL/GenBank/DDBJ whole genome shotgun (WGS) entry which is preliminary data.</text>
</comment>
<dbReference type="GO" id="GO:0070449">
    <property type="term" value="C:elongin complex"/>
    <property type="evidence" value="ECO:0007669"/>
    <property type="project" value="InterPro"/>
</dbReference>